<name>A0A3M7QVC9_BRAPC</name>
<comment type="caution">
    <text evidence="2">The sequence shown here is derived from an EMBL/GenBank/DDBJ whole genome shotgun (WGS) entry which is preliminary data.</text>
</comment>
<organism evidence="2 3">
    <name type="scientific">Brachionus plicatilis</name>
    <name type="common">Marine rotifer</name>
    <name type="synonym">Brachionus muelleri</name>
    <dbReference type="NCBI Taxonomy" id="10195"/>
    <lineage>
        <taxon>Eukaryota</taxon>
        <taxon>Metazoa</taxon>
        <taxon>Spiralia</taxon>
        <taxon>Gnathifera</taxon>
        <taxon>Rotifera</taxon>
        <taxon>Eurotatoria</taxon>
        <taxon>Monogononta</taxon>
        <taxon>Pseudotrocha</taxon>
        <taxon>Ploima</taxon>
        <taxon>Brachionidae</taxon>
        <taxon>Brachionus</taxon>
    </lineage>
</organism>
<reference evidence="2 3" key="1">
    <citation type="journal article" date="2018" name="Sci. Rep.">
        <title>Genomic signatures of local adaptation to the degree of environmental predictability in rotifers.</title>
        <authorList>
            <person name="Franch-Gras L."/>
            <person name="Hahn C."/>
            <person name="Garcia-Roger E.M."/>
            <person name="Carmona M.J."/>
            <person name="Serra M."/>
            <person name="Gomez A."/>
        </authorList>
    </citation>
    <scope>NUCLEOTIDE SEQUENCE [LARGE SCALE GENOMIC DNA]</scope>
    <source>
        <strain evidence="2">HYR1</strain>
    </source>
</reference>
<evidence type="ECO:0000256" key="1">
    <source>
        <dbReference type="SAM" id="Phobius"/>
    </source>
</evidence>
<sequence length="188" mass="21483">MHTSIEVLSLHSLFVSLIIIFSVAPYWQNTLLFFSSLNSTPGYLLFGMTHLKHNKSCLNSGLNTFGGTEDKAVATIYIIFFRLSKLNLWYFSILSFYLNRSNQANKPDQSSSKKTTIEGLLKLKLNDLQFSRSIRLILTATFDNQVCFNIAFSLSLFLFISKTKLKICYWYSVSSDGDFKINRSKPPD</sequence>
<gene>
    <name evidence="2" type="ORF">BpHYR1_001841</name>
</gene>
<feature type="transmembrane region" description="Helical" evidence="1">
    <location>
        <begin position="7"/>
        <end position="27"/>
    </location>
</feature>
<feature type="transmembrane region" description="Helical" evidence="1">
    <location>
        <begin position="74"/>
        <end position="98"/>
    </location>
</feature>
<dbReference type="EMBL" id="REGN01005023">
    <property type="protein sequence ID" value="RNA15169.1"/>
    <property type="molecule type" value="Genomic_DNA"/>
</dbReference>
<keyword evidence="1" id="KW-0812">Transmembrane</keyword>
<evidence type="ECO:0000313" key="2">
    <source>
        <dbReference type="EMBL" id="RNA15169.1"/>
    </source>
</evidence>
<dbReference type="AlphaFoldDB" id="A0A3M7QVC9"/>
<dbReference type="Proteomes" id="UP000276133">
    <property type="component" value="Unassembled WGS sequence"/>
</dbReference>
<keyword evidence="3" id="KW-1185">Reference proteome</keyword>
<accession>A0A3M7QVC9</accession>
<protein>
    <submittedName>
        <fullName evidence="2">Uncharacterized protein</fullName>
    </submittedName>
</protein>
<keyword evidence="1" id="KW-1133">Transmembrane helix</keyword>
<proteinExistence type="predicted"/>
<keyword evidence="1" id="KW-0472">Membrane</keyword>
<evidence type="ECO:0000313" key="3">
    <source>
        <dbReference type="Proteomes" id="UP000276133"/>
    </source>
</evidence>